<gene>
    <name evidence="7" type="ORF">MKW94_025517</name>
</gene>
<evidence type="ECO:0000256" key="1">
    <source>
        <dbReference type="ARBA" id="ARBA00004123"/>
    </source>
</evidence>
<dbReference type="AlphaFoldDB" id="A0AA41S1R0"/>
<reference evidence="7" key="1">
    <citation type="submission" date="2022-03" db="EMBL/GenBank/DDBJ databases">
        <title>A functionally conserved STORR gene fusion in Papaver species that diverged 16.8 million years ago.</title>
        <authorList>
            <person name="Catania T."/>
        </authorList>
    </citation>
    <scope>NUCLEOTIDE SEQUENCE</scope>
    <source>
        <strain evidence="7">S-191538</strain>
    </source>
</reference>
<evidence type="ECO:0000256" key="2">
    <source>
        <dbReference type="ARBA" id="ARBA00023015"/>
    </source>
</evidence>
<organism evidence="7 8">
    <name type="scientific">Papaver nudicaule</name>
    <name type="common">Iceland poppy</name>
    <dbReference type="NCBI Taxonomy" id="74823"/>
    <lineage>
        <taxon>Eukaryota</taxon>
        <taxon>Viridiplantae</taxon>
        <taxon>Streptophyta</taxon>
        <taxon>Embryophyta</taxon>
        <taxon>Tracheophyta</taxon>
        <taxon>Spermatophyta</taxon>
        <taxon>Magnoliopsida</taxon>
        <taxon>Ranunculales</taxon>
        <taxon>Papaveraceae</taxon>
        <taxon>Papaveroideae</taxon>
        <taxon>Papaver</taxon>
    </lineage>
</organism>
<dbReference type="Gene3D" id="2.40.330.10">
    <property type="entry name" value="DNA-binding pseudobarrel domain"/>
    <property type="match status" value="1"/>
</dbReference>
<evidence type="ECO:0000256" key="4">
    <source>
        <dbReference type="ARBA" id="ARBA00023163"/>
    </source>
</evidence>
<dbReference type="GO" id="GO:0003677">
    <property type="term" value="F:DNA binding"/>
    <property type="evidence" value="ECO:0007669"/>
    <property type="project" value="UniProtKB-KW"/>
</dbReference>
<dbReference type="CDD" id="cd10017">
    <property type="entry name" value="B3_DNA"/>
    <property type="match status" value="1"/>
</dbReference>
<comment type="subcellular location">
    <subcellularLocation>
        <location evidence="1">Nucleus</location>
    </subcellularLocation>
</comment>
<evidence type="ECO:0000259" key="6">
    <source>
        <dbReference type="PROSITE" id="PS50863"/>
    </source>
</evidence>
<keyword evidence="2" id="KW-0805">Transcription regulation</keyword>
<name>A0AA41S1R0_PAPNU</name>
<dbReference type="InterPro" id="IPR003340">
    <property type="entry name" value="B3_DNA-bd"/>
</dbReference>
<proteinExistence type="predicted"/>
<evidence type="ECO:0000313" key="7">
    <source>
        <dbReference type="EMBL" id="MCL7028621.1"/>
    </source>
</evidence>
<keyword evidence="5" id="KW-0539">Nucleus</keyword>
<keyword evidence="4" id="KW-0804">Transcription</keyword>
<dbReference type="PANTHER" id="PTHR31391">
    <property type="entry name" value="B3 DOMAIN-CONTAINING PROTEIN OS11G0197600-RELATED"/>
    <property type="match status" value="1"/>
</dbReference>
<dbReference type="GO" id="GO:0005634">
    <property type="term" value="C:nucleus"/>
    <property type="evidence" value="ECO:0007669"/>
    <property type="project" value="UniProtKB-SubCell"/>
</dbReference>
<dbReference type="InterPro" id="IPR015300">
    <property type="entry name" value="DNA-bd_pseudobarrel_sf"/>
</dbReference>
<dbReference type="Proteomes" id="UP001177140">
    <property type="component" value="Unassembled WGS sequence"/>
</dbReference>
<dbReference type="Pfam" id="PF02362">
    <property type="entry name" value="B3"/>
    <property type="match status" value="1"/>
</dbReference>
<protein>
    <recommendedName>
        <fullName evidence="6">TF-B3 domain-containing protein</fullName>
    </recommendedName>
</protein>
<evidence type="ECO:0000256" key="3">
    <source>
        <dbReference type="ARBA" id="ARBA00023125"/>
    </source>
</evidence>
<dbReference type="SMART" id="SM01019">
    <property type="entry name" value="B3"/>
    <property type="match status" value="1"/>
</dbReference>
<dbReference type="PROSITE" id="PS50863">
    <property type="entry name" value="B3"/>
    <property type="match status" value="1"/>
</dbReference>
<dbReference type="InterPro" id="IPR044837">
    <property type="entry name" value="REM16-like"/>
</dbReference>
<evidence type="ECO:0000256" key="5">
    <source>
        <dbReference type="ARBA" id="ARBA00023242"/>
    </source>
</evidence>
<accession>A0AA41S1R0</accession>
<dbReference type="SUPFAM" id="SSF101936">
    <property type="entry name" value="DNA-binding pseudobarrel domain"/>
    <property type="match status" value="1"/>
</dbReference>
<comment type="caution">
    <text evidence="7">The sequence shown here is derived from an EMBL/GenBank/DDBJ whole genome shotgun (WGS) entry which is preliminary data.</text>
</comment>
<dbReference type="EMBL" id="JAJJMA010081707">
    <property type="protein sequence ID" value="MCL7028621.1"/>
    <property type="molecule type" value="Genomic_DNA"/>
</dbReference>
<evidence type="ECO:0000313" key="8">
    <source>
        <dbReference type="Proteomes" id="UP001177140"/>
    </source>
</evidence>
<sequence>MPSDIERAIATRRAEELYANLTRDDGFPCFVKSMLRSHVDRGFWLGLPISFCREHLPTHDEKITLVDGSWKEFRTNYLVQKLGLTKGWRQFAMFHDLLDGDALVFQLIEPTKLKVIY</sequence>
<keyword evidence="3" id="KW-0238">DNA-binding</keyword>
<dbReference type="PANTHER" id="PTHR31391:SF4">
    <property type="entry name" value="B3 DOMAIN-CONTAINING PROTEIN OS03G0184500"/>
    <property type="match status" value="1"/>
</dbReference>
<feature type="domain" description="TF-B3" evidence="6">
    <location>
        <begin position="30"/>
        <end position="117"/>
    </location>
</feature>
<keyword evidence="8" id="KW-1185">Reference proteome</keyword>